<dbReference type="Proteomes" id="UP000440498">
    <property type="component" value="Unassembled WGS sequence"/>
</dbReference>
<accession>A0A6A7N367</accession>
<evidence type="ECO:0000313" key="2">
    <source>
        <dbReference type="EMBL" id="MQA39519.1"/>
    </source>
</evidence>
<protein>
    <submittedName>
        <fullName evidence="2">Transporter substrate-binding domain-containing protein</fullName>
    </submittedName>
</protein>
<sequence>MPGNATPSSSRPSTGAAKSRCWRQAGLRPGTEGKSMHILLALVVAIMCNCVRAEELLAPNFNQREPWKAYILELLTTALAKAPAAEPDQWRWVDTRMNQDRAFAMLRAGRDLDIYWSMTSMAREQGVIPVRIPLMKGLLGCRLMIIRKDSVERFAQVKTMADLKRISIGQGLDWPDTAINLAAGLHVVTSSSYETLVRMLTAKRFDGIALGANEVDEELAKQGDADLTIEKTFAIAYPAPVFFFVSPKKKALAERIEKGLRLMMEDGTFNAIFDRRWSKSLIANNMKHRLVFHIPNPLLSPQTAEMIRRHPEYFLFPPALPEK</sequence>
<organism evidence="2 3">
    <name type="scientific">Rugamonas aquatica</name>
    <dbReference type="NCBI Taxonomy" id="2743357"/>
    <lineage>
        <taxon>Bacteria</taxon>
        <taxon>Pseudomonadati</taxon>
        <taxon>Pseudomonadota</taxon>
        <taxon>Betaproteobacteria</taxon>
        <taxon>Burkholderiales</taxon>
        <taxon>Oxalobacteraceae</taxon>
        <taxon>Telluria group</taxon>
        <taxon>Rugamonas</taxon>
    </lineage>
</organism>
<dbReference type="Gene3D" id="3.40.190.10">
    <property type="entry name" value="Periplasmic binding protein-like II"/>
    <property type="match status" value="2"/>
</dbReference>
<proteinExistence type="predicted"/>
<reference evidence="2 3" key="1">
    <citation type="submission" date="2019-10" db="EMBL/GenBank/DDBJ databases">
        <title>Two novel species isolated from a subtropical stream in China.</title>
        <authorList>
            <person name="Lu H."/>
        </authorList>
    </citation>
    <scope>NUCLEOTIDE SEQUENCE [LARGE SCALE GENOMIC DNA]</scope>
    <source>
        <strain evidence="2 3">FT29W</strain>
    </source>
</reference>
<feature type="compositionally biased region" description="Polar residues" evidence="1">
    <location>
        <begin position="1"/>
        <end position="13"/>
    </location>
</feature>
<gene>
    <name evidence="2" type="ORF">GEV02_15295</name>
</gene>
<evidence type="ECO:0000313" key="3">
    <source>
        <dbReference type="Proteomes" id="UP000440498"/>
    </source>
</evidence>
<dbReference type="AlphaFoldDB" id="A0A6A7N367"/>
<dbReference type="EMBL" id="WHUG01000005">
    <property type="protein sequence ID" value="MQA39519.1"/>
    <property type="molecule type" value="Genomic_DNA"/>
</dbReference>
<name>A0A6A7N367_9BURK</name>
<feature type="region of interest" description="Disordered" evidence="1">
    <location>
        <begin position="1"/>
        <end position="21"/>
    </location>
</feature>
<keyword evidence="3" id="KW-1185">Reference proteome</keyword>
<evidence type="ECO:0000256" key="1">
    <source>
        <dbReference type="SAM" id="MobiDB-lite"/>
    </source>
</evidence>
<comment type="caution">
    <text evidence="2">The sequence shown here is derived from an EMBL/GenBank/DDBJ whole genome shotgun (WGS) entry which is preliminary data.</text>
</comment>
<dbReference type="SUPFAM" id="SSF53850">
    <property type="entry name" value="Periplasmic binding protein-like II"/>
    <property type="match status" value="1"/>
</dbReference>